<evidence type="ECO:0000313" key="3">
    <source>
        <dbReference type="Proteomes" id="UP000271162"/>
    </source>
</evidence>
<dbReference type="WBParaSite" id="NBR_0000411001-mRNA-1">
    <property type="protein sequence ID" value="NBR_0000411001-mRNA-1"/>
    <property type="gene ID" value="NBR_0000411001"/>
</dbReference>
<keyword evidence="3" id="KW-1185">Reference proteome</keyword>
<reference evidence="1 3" key="2">
    <citation type="submission" date="2018-11" db="EMBL/GenBank/DDBJ databases">
        <authorList>
            <consortium name="Pathogen Informatics"/>
        </authorList>
    </citation>
    <scope>NUCLEOTIDE SEQUENCE [LARGE SCALE GENOMIC DNA]</scope>
</reference>
<evidence type="ECO:0000313" key="5">
    <source>
        <dbReference type="WBParaSite" id="NBR_0000411001-mRNA-1"/>
    </source>
</evidence>
<dbReference type="EMBL" id="UYSL01006938">
    <property type="protein sequence ID" value="VDL67640.1"/>
    <property type="molecule type" value="Genomic_DNA"/>
</dbReference>
<dbReference type="AlphaFoldDB" id="A0A0N4XNE8"/>
<gene>
    <name evidence="1" type="ORF">NBR_LOCUS4051</name>
    <name evidence="2" type="ORF">NBR_LOCUS4111</name>
</gene>
<protein>
    <submittedName>
        <fullName evidence="4 5">C2H2-type domain-containing protein</fullName>
    </submittedName>
</protein>
<organism evidence="4">
    <name type="scientific">Nippostrongylus brasiliensis</name>
    <name type="common">Rat hookworm</name>
    <dbReference type="NCBI Taxonomy" id="27835"/>
    <lineage>
        <taxon>Eukaryota</taxon>
        <taxon>Metazoa</taxon>
        <taxon>Ecdysozoa</taxon>
        <taxon>Nematoda</taxon>
        <taxon>Chromadorea</taxon>
        <taxon>Rhabditida</taxon>
        <taxon>Rhabditina</taxon>
        <taxon>Rhabditomorpha</taxon>
        <taxon>Strongyloidea</taxon>
        <taxon>Heligmosomidae</taxon>
        <taxon>Nippostrongylus</taxon>
    </lineage>
</organism>
<evidence type="ECO:0000313" key="1">
    <source>
        <dbReference type="EMBL" id="VDL67640.1"/>
    </source>
</evidence>
<dbReference type="EMBL" id="UYSL01007096">
    <property type="protein sequence ID" value="VDL67700.1"/>
    <property type="molecule type" value="Genomic_DNA"/>
</dbReference>
<reference evidence="4 5" key="1">
    <citation type="submission" date="2017-02" db="UniProtKB">
        <authorList>
            <consortium name="WormBaseParasite"/>
        </authorList>
    </citation>
    <scope>IDENTIFICATION</scope>
</reference>
<name>A0A0N4XNE8_NIPBR</name>
<evidence type="ECO:0000313" key="2">
    <source>
        <dbReference type="EMBL" id="VDL67700.1"/>
    </source>
</evidence>
<dbReference type="WBParaSite" id="NBR_0000405001-mRNA-1">
    <property type="protein sequence ID" value="NBR_0000405001-mRNA-1"/>
    <property type="gene ID" value="NBR_0000405001"/>
</dbReference>
<dbReference type="Proteomes" id="UP000271162">
    <property type="component" value="Unassembled WGS sequence"/>
</dbReference>
<proteinExistence type="predicted"/>
<accession>A0A0N4XNE8</accession>
<sequence length="80" mass="9447">MEEHQLLHPEGVAFIRERNDLFQQQTSADEDCPTTPATPSTVELKCDVCPFKTNIYQRMWNHKQKHKKMSKYVCSKCSFR</sequence>
<dbReference type="STRING" id="27835.A0A0N4XNE8"/>
<evidence type="ECO:0000313" key="4">
    <source>
        <dbReference type="WBParaSite" id="NBR_0000405001-mRNA-1"/>
    </source>
</evidence>